<proteinExistence type="predicted"/>
<keyword evidence="7" id="KW-1185">Reference proteome</keyword>
<dbReference type="SUPFAM" id="SSF46689">
    <property type="entry name" value="Homeodomain-like"/>
    <property type="match status" value="1"/>
</dbReference>
<dbReference type="InterPro" id="IPR009057">
    <property type="entry name" value="Homeodomain-like_sf"/>
</dbReference>
<evidence type="ECO:0000256" key="4">
    <source>
        <dbReference type="PROSITE-ProRule" id="PRU00335"/>
    </source>
</evidence>
<dbReference type="AlphaFoldDB" id="A0A366JVB5"/>
<keyword evidence="2 4" id="KW-0238">DNA-binding</keyword>
<dbReference type="PRINTS" id="PR00455">
    <property type="entry name" value="HTHTETR"/>
</dbReference>
<dbReference type="EMBL" id="QNSF01000006">
    <property type="protein sequence ID" value="RBP93112.1"/>
    <property type="molecule type" value="Genomic_DNA"/>
</dbReference>
<evidence type="ECO:0000313" key="7">
    <source>
        <dbReference type="Proteomes" id="UP000252731"/>
    </source>
</evidence>
<dbReference type="Pfam" id="PF00440">
    <property type="entry name" value="TetR_N"/>
    <property type="match status" value="1"/>
</dbReference>
<dbReference type="Gene3D" id="1.10.357.10">
    <property type="entry name" value="Tetracycline Repressor, domain 2"/>
    <property type="match status" value="1"/>
</dbReference>
<evidence type="ECO:0000259" key="5">
    <source>
        <dbReference type="PROSITE" id="PS50977"/>
    </source>
</evidence>
<evidence type="ECO:0000256" key="1">
    <source>
        <dbReference type="ARBA" id="ARBA00023015"/>
    </source>
</evidence>
<keyword evidence="1" id="KW-0805">Transcription regulation</keyword>
<feature type="DNA-binding region" description="H-T-H motif" evidence="4">
    <location>
        <begin position="33"/>
        <end position="52"/>
    </location>
</feature>
<sequence>MSPRKSAHDELTKEAIISVARNLFVQEGYAAASMRKIADTLQCSHGAIYYHFKNKAHLFYEIIEADFQKLDQVLDSVLRESAENNEHKLFSIFYRYIQFGLTHQKHYELMFLIHDDDVKGYLNEGPNKSYLHFAQAVNSLAPKSLSIKDIWSVFLSLHGFVTHYCRTETTFEEVKELASSHAQFLIKATC</sequence>
<dbReference type="PANTHER" id="PTHR30055">
    <property type="entry name" value="HTH-TYPE TRANSCRIPTIONAL REGULATOR RUTR"/>
    <property type="match status" value="1"/>
</dbReference>
<name>A0A366JVB5_CYTFI</name>
<evidence type="ECO:0000256" key="2">
    <source>
        <dbReference type="ARBA" id="ARBA00023125"/>
    </source>
</evidence>
<evidence type="ECO:0000256" key="3">
    <source>
        <dbReference type="ARBA" id="ARBA00023163"/>
    </source>
</evidence>
<dbReference type="GO" id="GO:0003700">
    <property type="term" value="F:DNA-binding transcription factor activity"/>
    <property type="evidence" value="ECO:0007669"/>
    <property type="project" value="TreeGrafter"/>
</dbReference>
<organism evidence="6 7">
    <name type="scientific">Cytobacillus firmus</name>
    <name type="common">Bacillus firmus</name>
    <dbReference type="NCBI Taxonomy" id="1399"/>
    <lineage>
        <taxon>Bacteria</taxon>
        <taxon>Bacillati</taxon>
        <taxon>Bacillota</taxon>
        <taxon>Bacilli</taxon>
        <taxon>Bacillales</taxon>
        <taxon>Bacillaceae</taxon>
        <taxon>Cytobacillus</taxon>
    </lineage>
</organism>
<feature type="domain" description="HTH tetR-type" evidence="5">
    <location>
        <begin position="10"/>
        <end position="70"/>
    </location>
</feature>
<gene>
    <name evidence="6" type="ORF">DFO70_106244</name>
</gene>
<dbReference type="Proteomes" id="UP000252731">
    <property type="component" value="Unassembled WGS sequence"/>
</dbReference>
<dbReference type="GO" id="GO:0000976">
    <property type="term" value="F:transcription cis-regulatory region binding"/>
    <property type="evidence" value="ECO:0007669"/>
    <property type="project" value="TreeGrafter"/>
</dbReference>
<reference evidence="6 7" key="1">
    <citation type="submission" date="2018-06" db="EMBL/GenBank/DDBJ databases">
        <title>Freshwater and sediment microbial communities from various areas in North America, analyzing microbe dynamics in response to fracking.</title>
        <authorList>
            <person name="Lamendella R."/>
        </authorList>
    </citation>
    <scope>NUCLEOTIDE SEQUENCE [LARGE SCALE GENOMIC DNA]</scope>
    <source>
        <strain evidence="6 7">14_TX</strain>
    </source>
</reference>
<dbReference type="STRING" id="1399.VL14_14650"/>
<dbReference type="OrthoDB" id="9815924at2"/>
<accession>A0A366JVB5</accession>
<comment type="caution">
    <text evidence="6">The sequence shown here is derived from an EMBL/GenBank/DDBJ whole genome shotgun (WGS) entry which is preliminary data.</text>
</comment>
<keyword evidence="3" id="KW-0804">Transcription</keyword>
<dbReference type="InterPro" id="IPR050109">
    <property type="entry name" value="HTH-type_TetR-like_transc_reg"/>
</dbReference>
<dbReference type="PANTHER" id="PTHR30055:SF234">
    <property type="entry name" value="HTH-TYPE TRANSCRIPTIONAL REGULATOR BETI"/>
    <property type="match status" value="1"/>
</dbReference>
<dbReference type="InterPro" id="IPR001647">
    <property type="entry name" value="HTH_TetR"/>
</dbReference>
<dbReference type="RefSeq" id="WP_113883075.1">
    <property type="nucleotide sequence ID" value="NZ_QNSF01000006.1"/>
</dbReference>
<evidence type="ECO:0000313" key="6">
    <source>
        <dbReference type="EMBL" id="RBP93112.1"/>
    </source>
</evidence>
<protein>
    <submittedName>
        <fullName evidence="6">TetR family transcriptional regulator</fullName>
    </submittedName>
</protein>
<dbReference type="PROSITE" id="PS50977">
    <property type="entry name" value="HTH_TETR_2"/>
    <property type="match status" value="1"/>
</dbReference>